<dbReference type="Proteomes" id="UP000547973">
    <property type="component" value="Unassembled WGS sequence"/>
</dbReference>
<organism evidence="1 2">
    <name type="scientific">Demequina lutea</name>
    <dbReference type="NCBI Taxonomy" id="431489"/>
    <lineage>
        <taxon>Bacteria</taxon>
        <taxon>Bacillati</taxon>
        <taxon>Actinomycetota</taxon>
        <taxon>Actinomycetes</taxon>
        <taxon>Micrococcales</taxon>
        <taxon>Demequinaceae</taxon>
        <taxon>Demequina</taxon>
    </lineage>
</organism>
<keyword evidence="2" id="KW-1185">Reference proteome</keyword>
<protein>
    <submittedName>
        <fullName evidence="1">Uncharacterized protein</fullName>
    </submittedName>
</protein>
<gene>
    <name evidence="1" type="ORF">BKA03_002596</name>
</gene>
<accession>A0A7Y9ZBS8</accession>
<dbReference type="AlphaFoldDB" id="A0A7Y9ZBS8"/>
<reference evidence="1 2" key="1">
    <citation type="submission" date="2020-07" db="EMBL/GenBank/DDBJ databases">
        <title>Sequencing the genomes of 1000 actinobacteria strains.</title>
        <authorList>
            <person name="Klenk H.-P."/>
        </authorList>
    </citation>
    <scope>NUCLEOTIDE SEQUENCE [LARGE SCALE GENOMIC DNA]</scope>
    <source>
        <strain evidence="1 2">DSM 19970</strain>
    </source>
</reference>
<evidence type="ECO:0000313" key="2">
    <source>
        <dbReference type="Proteomes" id="UP000547973"/>
    </source>
</evidence>
<name>A0A7Y9ZBS8_9MICO</name>
<evidence type="ECO:0000313" key="1">
    <source>
        <dbReference type="EMBL" id="NYI42477.1"/>
    </source>
</evidence>
<comment type="caution">
    <text evidence="1">The sequence shown here is derived from an EMBL/GenBank/DDBJ whole genome shotgun (WGS) entry which is preliminary data.</text>
</comment>
<dbReference type="RefSeq" id="WP_062074298.1">
    <property type="nucleotide sequence ID" value="NZ_BBRC01000002.1"/>
</dbReference>
<dbReference type="OrthoDB" id="9758923at2"/>
<dbReference type="EMBL" id="JACBZO010000001">
    <property type="protein sequence ID" value="NYI42477.1"/>
    <property type="molecule type" value="Genomic_DNA"/>
</dbReference>
<sequence>MAIGHLDPGSAISPVLWGVLFEAFNSSADRGLYAGVARNRSFDFHDRDDPGWNTVTGWEVSRNVTGTAAPIELRLPISFVPSELTVPTGAERSAGSSCEPAPFSPTVTPWRDELVPPAYAFADARCVSHATATRHALENSSCSTPA</sequence>
<proteinExistence type="predicted"/>